<dbReference type="PANTHER" id="PTHR39323:SF1">
    <property type="entry name" value="BLR1149 PROTEIN"/>
    <property type="match status" value="1"/>
</dbReference>
<dbReference type="PATRIC" id="fig|237258.4.peg.2288"/>
<comment type="caution">
    <text evidence="2">The sequence shown here is derived from an EMBL/GenBank/DDBJ whole genome shotgun (WGS) entry which is preliminary data.</text>
</comment>
<dbReference type="AlphaFoldDB" id="A0A1E5UEN7"/>
<dbReference type="KEGG" id="cnr:EB819_03915"/>
<dbReference type="InterPro" id="IPR029052">
    <property type="entry name" value="Metallo-depent_PP-like"/>
</dbReference>
<feature type="domain" description="Calcineurin-like phosphoesterase" evidence="1">
    <location>
        <begin position="30"/>
        <end position="144"/>
    </location>
</feature>
<organism evidence="2 3">
    <name type="scientific">Cloacibacterium normanense</name>
    <dbReference type="NCBI Taxonomy" id="237258"/>
    <lineage>
        <taxon>Bacteria</taxon>
        <taxon>Pseudomonadati</taxon>
        <taxon>Bacteroidota</taxon>
        <taxon>Flavobacteriia</taxon>
        <taxon>Flavobacteriales</taxon>
        <taxon>Weeksellaceae</taxon>
    </lineage>
</organism>
<dbReference type="EMBL" id="MKGI01000043">
    <property type="protein sequence ID" value="OEL11257.1"/>
    <property type="molecule type" value="Genomic_DNA"/>
</dbReference>
<evidence type="ECO:0000313" key="3">
    <source>
        <dbReference type="Proteomes" id="UP000095601"/>
    </source>
</evidence>
<proteinExistence type="predicted"/>
<dbReference type="STRING" id="237258.SAMN04489756_10116"/>
<dbReference type="PIRSF" id="PIRSF000887">
    <property type="entry name" value="Pesterase_MJ0037"/>
    <property type="match status" value="1"/>
</dbReference>
<dbReference type="InterPro" id="IPR004843">
    <property type="entry name" value="Calcineurin-like_PHP"/>
</dbReference>
<name>A0A1E5UEN7_9FLAO</name>
<keyword evidence="3" id="KW-1185">Reference proteome</keyword>
<dbReference type="Pfam" id="PF00149">
    <property type="entry name" value="Metallophos"/>
    <property type="match status" value="1"/>
</dbReference>
<evidence type="ECO:0000313" key="2">
    <source>
        <dbReference type="EMBL" id="OEL11257.1"/>
    </source>
</evidence>
<evidence type="ECO:0000259" key="1">
    <source>
        <dbReference type="Pfam" id="PF00149"/>
    </source>
</evidence>
<dbReference type="PANTHER" id="PTHR39323">
    <property type="entry name" value="BLR1149 PROTEIN"/>
    <property type="match status" value="1"/>
</dbReference>
<dbReference type="InterPro" id="IPR026336">
    <property type="entry name" value="PdeM-like"/>
</dbReference>
<reference evidence="2 3" key="1">
    <citation type="submission" date="2016-09" db="EMBL/GenBank/DDBJ databases">
        <authorList>
            <person name="Capua I."/>
            <person name="De Benedictis P."/>
            <person name="Joannis T."/>
            <person name="Lombin L.H."/>
            <person name="Cattoli G."/>
        </authorList>
    </citation>
    <scope>NUCLEOTIDE SEQUENCE [LARGE SCALE GENOMIC DNA]</scope>
    <source>
        <strain evidence="2 3">NRS-1</strain>
    </source>
</reference>
<dbReference type="SUPFAM" id="SSF56300">
    <property type="entry name" value="Metallo-dependent phosphatases"/>
    <property type="match status" value="1"/>
</dbReference>
<protein>
    <submittedName>
        <fullName evidence="2">Calcineurin-like phosphoesterase superfamily domain protein</fullName>
    </submittedName>
</protein>
<dbReference type="InterPro" id="IPR024173">
    <property type="entry name" value="Pesterase_MJ0037-like"/>
</dbReference>
<gene>
    <name evidence="2" type="ORF">BHF72_2126</name>
</gene>
<accession>A0A1E5UEN7</accession>
<dbReference type="NCBIfam" id="TIGR04123">
    <property type="entry name" value="P_estr_lig_assc"/>
    <property type="match status" value="1"/>
</dbReference>
<sequence length="212" mass="24766">MISEISINFAGEQLKLNQYRSIFWDKEKSLILSDLHLGKTAHFRKNGIALPNGVIEKDLENLQKVIKHYEPKKIIIVGDLFHAELNSEIEIFRKWFEDFNTIKWLLVKGNHDRFSEKFGMEETEIYETENLIFSHESLDSLQKPQIGGHIHPGVTLIAQNRQKLKFPCFLVSENQIILPAFSQFTGLDINFEKKQSSTFKKYIITAEKLIEW</sequence>
<dbReference type="GO" id="GO:0016787">
    <property type="term" value="F:hydrolase activity"/>
    <property type="evidence" value="ECO:0007669"/>
    <property type="project" value="InterPro"/>
</dbReference>
<dbReference type="Proteomes" id="UP000095601">
    <property type="component" value="Unassembled WGS sequence"/>
</dbReference>
<dbReference type="OrthoDB" id="9795838at2"/>
<dbReference type="Gene3D" id="3.60.21.10">
    <property type="match status" value="1"/>
</dbReference>
<dbReference type="RefSeq" id="WP_083250155.1">
    <property type="nucleotide sequence ID" value="NZ_CP034157.1"/>
</dbReference>